<organism evidence="2 3">
    <name type="scientific">Bacillus weihaiensis</name>
    <dbReference type="NCBI Taxonomy" id="1547283"/>
    <lineage>
        <taxon>Bacteria</taxon>
        <taxon>Bacillati</taxon>
        <taxon>Bacillota</taxon>
        <taxon>Bacilli</taxon>
        <taxon>Bacillales</taxon>
        <taxon>Bacillaceae</taxon>
        <taxon>Bacillus</taxon>
    </lineage>
</organism>
<dbReference type="SUPFAM" id="SSF109604">
    <property type="entry name" value="HD-domain/PDEase-like"/>
    <property type="match status" value="1"/>
</dbReference>
<protein>
    <recommendedName>
        <fullName evidence="1">HD-GYP domain-containing protein</fullName>
    </recommendedName>
</protein>
<gene>
    <name evidence="2" type="ORF">A9C19_14100</name>
</gene>
<dbReference type="EMBL" id="CP016020">
    <property type="protein sequence ID" value="APH05772.1"/>
    <property type="molecule type" value="Genomic_DNA"/>
</dbReference>
<dbReference type="Gene3D" id="1.10.3210.10">
    <property type="entry name" value="Hypothetical protein af1432"/>
    <property type="match status" value="1"/>
</dbReference>
<dbReference type="RefSeq" id="WP_072580565.1">
    <property type="nucleotide sequence ID" value="NZ_CP016020.1"/>
</dbReference>
<proteinExistence type="predicted"/>
<dbReference type="Pfam" id="PF13487">
    <property type="entry name" value="HD_5"/>
    <property type="match status" value="1"/>
</dbReference>
<dbReference type="NCBIfam" id="TIGR00277">
    <property type="entry name" value="HDIG"/>
    <property type="match status" value="1"/>
</dbReference>
<dbReference type="InterPro" id="IPR006675">
    <property type="entry name" value="HDIG_dom"/>
</dbReference>
<reference evidence="2 3" key="1">
    <citation type="journal article" date="2016" name="Sci. Rep.">
        <title>Complete genome sequence and transcriptomic analysis of a novel marine strain Bacillus weihaiensis reveals the mechanism of brown algae degradation.</title>
        <authorList>
            <person name="Zhu Y."/>
            <person name="Chen P."/>
            <person name="Bao Y."/>
            <person name="Men Y."/>
            <person name="Zeng Y."/>
            <person name="Yang J."/>
            <person name="Sun J."/>
            <person name="Sun Y."/>
        </authorList>
    </citation>
    <scope>NUCLEOTIDE SEQUENCE [LARGE SCALE GENOMIC DNA]</scope>
    <source>
        <strain evidence="2 3">Alg07</strain>
    </source>
</reference>
<evidence type="ECO:0000313" key="2">
    <source>
        <dbReference type="EMBL" id="APH05772.1"/>
    </source>
</evidence>
<dbReference type="SMART" id="SM00471">
    <property type="entry name" value="HDc"/>
    <property type="match status" value="1"/>
</dbReference>
<dbReference type="PROSITE" id="PS51832">
    <property type="entry name" value="HD_GYP"/>
    <property type="match status" value="1"/>
</dbReference>
<name>A0A1L3MTW0_9BACI</name>
<evidence type="ECO:0000259" key="1">
    <source>
        <dbReference type="PROSITE" id="PS51832"/>
    </source>
</evidence>
<dbReference type="InterPro" id="IPR003607">
    <property type="entry name" value="HD/PDEase_dom"/>
</dbReference>
<dbReference type="InterPro" id="IPR037522">
    <property type="entry name" value="HD_GYP_dom"/>
</dbReference>
<dbReference type="CDD" id="cd00077">
    <property type="entry name" value="HDc"/>
    <property type="match status" value="1"/>
</dbReference>
<dbReference type="AlphaFoldDB" id="A0A1L3MTW0"/>
<dbReference type="OrthoDB" id="9759601at2"/>
<dbReference type="STRING" id="1547283.A9C19_14100"/>
<evidence type="ECO:0000313" key="3">
    <source>
        <dbReference type="Proteomes" id="UP000181936"/>
    </source>
</evidence>
<sequence length="368" mass="42286">MRMVSIHNCEEGMILAKPIYDEKARILLNIGTNLTANHIDRLKKRISFLYVKSEMTDDIVQIKEDIPFELRLKTVSSISSVFTDLSKEKQQTKKTITSRVNNFKNLKETFTKVVHELQHSHDHLNLISHLQLNNDSIFEHSLNTSLYSLSIGKTLGIPEKSLHILGLGALFHDIGKLQLPKSFMTKKELTAEEKEIMKIHTELGFEMLRKESDFHLLIAHCAYQHHEYIDGSGYPRGLKGNDIHQFAKIVAVAEKFDDLIRHKALLPHEAMEVLYGYCYIRYDREIIDAFKKAIAIFPIGVTVTLSTGEKGVVVGYNQKYPQRPRVRIFMDKEGNKLSIADFYDIDLLKELTTMIVKCDAVVERRVES</sequence>
<dbReference type="PANTHER" id="PTHR43155">
    <property type="entry name" value="CYCLIC DI-GMP PHOSPHODIESTERASE PA4108-RELATED"/>
    <property type="match status" value="1"/>
</dbReference>
<accession>A0A1L3MTW0</accession>
<keyword evidence="3" id="KW-1185">Reference proteome</keyword>
<dbReference type="Proteomes" id="UP000181936">
    <property type="component" value="Chromosome"/>
</dbReference>
<dbReference type="KEGG" id="bwh:A9C19_14100"/>
<dbReference type="PANTHER" id="PTHR43155:SF2">
    <property type="entry name" value="CYCLIC DI-GMP PHOSPHODIESTERASE PA4108"/>
    <property type="match status" value="1"/>
</dbReference>
<feature type="domain" description="HD-GYP" evidence="1">
    <location>
        <begin position="115"/>
        <end position="310"/>
    </location>
</feature>